<evidence type="ECO:0000256" key="6">
    <source>
        <dbReference type="SAM" id="MobiDB-lite"/>
    </source>
</evidence>
<accession>H6SII5</accession>
<evidence type="ECO:0000313" key="7">
    <source>
        <dbReference type="EMBL" id="CCG06751.1"/>
    </source>
</evidence>
<dbReference type="PANTHER" id="PTHR30371:SF0">
    <property type="entry name" value="SEC-INDEPENDENT PROTEIN TRANSLOCASE PROTEIN TATC, CHLOROPLASTIC-RELATED"/>
    <property type="match status" value="1"/>
</dbReference>
<keyword evidence="5" id="KW-1003">Cell membrane</keyword>
<feature type="transmembrane region" description="Helical" evidence="5">
    <location>
        <begin position="125"/>
        <end position="147"/>
    </location>
</feature>
<dbReference type="NCBIfam" id="TIGR00945">
    <property type="entry name" value="tatC"/>
    <property type="match status" value="1"/>
</dbReference>
<dbReference type="GO" id="GO:0043953">
    <property type="term" value="P:protein transport by the Tat complex"/>
    <property type="evidence" value="ECO:0007669"/>
    <property type="project" value="UniProtKB-UniRule"/>
</dbReference>
<feature type="transmembrane region" description="Helical" evidence="5">
    <location>
        <begin position="92"/>
        <end position="113"/>
    </location>
</feature>
<dbReference type="PATRIC" id="fig|1150469.3.peg.170"/>
<comment type="subcellular location">
    <subcellularLocation>
        <location evidence="5">Cell membrane</location>
        <topology evidence="5">Multi-pass membrane protein</topology>
    </subcellularLocation>
    <subcellularLocation>
        <location evidence="1">Membrane</location>
        <topology evidence="1">Multi-pass membrane protein</topology>
    </subcellularLocation>
</comment>
<evidence type="ECO:0000256" key="4">
    <source>
        <dbReference type="ARBA" id="ARBA00023136"/>
    </source>
</evidence>
<keyword evidence="3 5" id="KW-1133">Transmembrane helix</keyword>
<comment type="function">
    <text evidence="5">Part of the twin-arginine translocation (Tat) system that transports large folded proteins containing a characteristic twin-arginine motif in their signal peptide across membranes. Together with TatB, TatC is part of a receptor directly interacting with Tat signal peptides.</text>
</comment>
<keyword evidence="5" id="KW-0811">Translocation</keyword>
<dbReference type="AlphaFoldDB" id="H6SII5"/>
<dbReference type="RefSeq" id="WP_014413391.1">
    <property type="nucleotide sequence ID" value="NC_017059.1"/>
</dbReference>
<comment type="caution">
    <text evidence="5">Lacks conserved residue(s) required for the propagation of feature annotation.</text>
</comment>
<keyword evidence="4 5" id="KW-0472">Membrane</keyword>
<keyword evidence="8" id="KW-1185">Reference proteome</keyword>
<dbReference type="KEGG" id="rpm:RSPPHO_00125"/>
<dbReference type="GO" id="GO:0065002">
    <property type="term" value="P:intracellular protein transmembrane transport"/>
    <property type="evidence" value="ECO:0007669"/>
    <property type="project" value="TreeGrafter"/>
</dbReference>
<dbReference type="Proteomes" id="UP000033220">
    <property type="component" value="Chromosome DSM 122"/>
</dbReference>
<dbReference type="STRING" id="1150469.RSPPHO_00125"/>
<evidence type="ECO:0000256" key="5">
    <source>
        <dbReference type="HAMAP-Rule" id="MF_00902"/>
    </source>
</evidence>
<keyword evidence="5" id="KW-0813">Transport</keyword>
<dbReference type="eggNOG" id="COG0805">
    <property type="taxonomic scope" value="Bacteria"/>
</dbReference>
<dbReference type="PROSITE" id="PS01218">
    <property type="entry name" value="TATC"/>
    <property type="match status" value="1"/>
</dbReference>
<evidence type="ECO:0000256" key="2">
    <source>
        <dbReference type="ARBA" id="ARBA00022692"/>
    </source>
</evidence>
<organism evidence="7 8">
    <name type="scientific">Pararhodospirillum photometricum DSM 122</name>
    <dbReference type="NCBI Taxonomy" id="1150469"/>
    <lineage>
        <taxon>Bacteria</taxon>
        <taxon>Pseudomonadati</taxon>
        <taxon>Pseudomonadota</taxon>
        <taxon>Alphaproteobacteria</taxon>
        <taxon>Rhodospirillales</taxon>
        <taxon>Rhodospirillaceae</taxon>
        <taxon>Pararhodospirillum</taxon>
    </lineage>
</organism>
<name>H6SII5_PARPM</name>
<dbReference type="HAMAP" id="MF_00902">
    <property type="entry name" value="TatC"/>
    <property type="match status" value="1"/>
</dbReference>
<dbReference type="InterPro" id="IPR002033">
    <property type="entry name" value="TatC"/>
</dbReference>
<feature type="transmembrane region" description="Helical" evidence="5">
    <location>
        <begin position="185"/>
        <end position="207"/>
    </location>
</feature>
<dbReference type="OrthoDB" id="9777044at2"/>
<dbReference type="GO" id="GO:0009977">
    <property type="term" value="F:proton motive force dependent protein transmembrane transporter activity"/>
    <property type="evidence" value="ECO:0007669"/>
    <property type="project" value="TreeGrafter"/>
</dbReference>
<feature type="transmembrane region" description="Helical" evidence="5">
    <location>
        <begin position="219"/>
        <end position="236"/>
    </location>
</feature>
<comment type="similarity">
    <text evidence="5">Belongs to the TatC family.</text>
</comment>
<gene>
    <name evidence="5" type="primary">tatC</name>
    <name evidence="7" type="ORF">RSPPHO_00125</name>
</gene>
<feature type="region of interest" description="Disordered" evidence="6">
    <location>
        <begin position="263"/>
        <end position="294"/>
    </location>
</feature>
<keyword evidence="5" id="KW-0653">Protein transport</keyword>
<evidence type="ECO:0000313" key="8">
    <source>
        <dbReference type="Proteomes" id="UP000033220"/>
    </source>
</evidence>
<feature type="transmembrane region" description="Helical" evidence="5">
    <location>
        <begin position="35"/>
        <end position="57"/>
    </location>
</feature>
<dbReference type="GO" id="GO:0033281">
    <property type="term" value="C:TAT protein transport complex"/>
    <property type="evidence" value="ECO:0007669"/>
    <property type="project" value="UniProtKB-UniRule"/>
</dbReference>
<dbReference type="PANTHER" id="PTHR30371">
    <property type="entry name" value="SEC-INDEPENDENT PROTEIN TRANSLOCASE PROTEIN TATC"/>
    <property type="match status" value="1"/>
</dbReference>
<dbReference type="EMBL" id="HE663493">
    <property type="protein sequence ID" value="CCG06751.1"/>
    <property type="molecule type" value="Genomic_DNA"/>
</dbReference>
<protein>
    <recommendedName>
        <fullName evidence="5">Sec-independent protein translocase protein TatC</fullName>
    </recommendedName>
</protein>
<dbReference type="HOGENOM" id="CLU_031942_1_0_5"/>
<sequence>MAAATPSRPEDDDLDGLNDKTMPLLDHLIELRTRLLWSVLFYIVAFFVCFAVAQNIYDILVQPLARIMEHTGGSKRMIYTALTEAFFTYVKVGAFGAMVLSFPLIGSQVWFFIAPGLYRHEKLAFLPFLVVSPLLFALGAAMVYYLVMPMAWEFLLGFQTTREQTVLPIELEAKVGEYLDLVMKLMLAFGLCFQMPVGLTLMARVGLVRSKTLAAGRRYAIILVFIAAAVVTPPDVLSQVMLALPMLVLYEISIIAARFVEPKDEDDEDPDDHGAVVRAEAPPPAPAGLALPDPAVPLRIQDGLVDETDWNQR</sequence>
<comment type="subunit">
    <text evidence="5">The Tat system comprises two distinct complexes: a TatABC complex, containing multiple copies of TatA, TatB and TatC subunits, and a separate TatA complex, containing only TatA subunits. Substrates initially bind to the TatABC complex, which probably triggers association of the separate TatA complex to form the active translocon.</text>
</comment>
<proteinExistence type="inferred from homology"/>
<evidence type="ECO:0000256" key="1">
    <source>
        <dbReference type="ARBA" id="ARBA00004141"/>
    </source>
</evidence>
<dbReference type="PRINTS" id="PR01840">
    <property type="entry name" value="TATCFAMILY"/>
</dbReference>
<reference evidence="7 8" key="1">
    <citation type="submission" date="2012-02" db="EMBL/GenBank/DDBJ databases">
        <title>Shotgun genome sequence of Phaeospirillum photometricum DSM 122.</title>
        <authorList>
            <person name="Duquesne K."/>
            <person name="Sturgis J."/>
        </authorList>
    </citation>
    <scope>NUCLEOTIDE SEQUENCE [LARGE SCALE GENOMIC DNA]</scope>
    <source>
        <strain evidence="8">DSM122</strain>
    </source>
</reference>
<keyword evidence="2 5" id="KW-0812">Transmembrane</keyword>
<dbReference type="Pfam" id="PF00902">
    <property type="entry name" value="TatC"/>
    <property type="match status" value="1"/>
</dbReference>
<evidence type="ECO:0000256" key="3">
    <source>
        <dbReference type="ARBA" id="ARBA00022989"/>
    </source>
</evidence>
<dbReference type="InterPro" id="IPR019820">
    <property type="entry name" value="Sec-indep_translocase_CS"/>
</dbReference>